<keyword evidence="1" id="KW-0472">Membrane</keyword>
<protein>
    <submittedName>
        <fullName evidence="3">Predicted protein</fullName>
    </submittedName>
</protein>
<dbReference type="EMBL" id="GG738846">
    <property type="protein sequence ID" value="EFC49867.1"/>
    <property type="molecule type" value="Genomic_DNA"/>
</dbReference>
<feature type="domain" description="ATPase dynein-related AAA" evidence="2">
    <location>
        <begin position="106"/>
        <end position="188"/>
    </location>
</feature>
<dbReference type="GO" id="GO:0016887">
    <property type="term" value="F:ATP hydrolysis activity"/>
    <property type="evidence" value="ECO:0007669"/>
    <property type="project" value="InterPro"/>
</dbReference>
<dbReference type="VEuPathDB" id="AmoebaDB:NAEGRDRAFT_61778"/>
<evidence type="ECO:0000313" key="4">
    <source>
        <dbReference type="Proteomes" id="UP000006671"/>
    </source>
</evidence>
<dbReference type="GeneID" id="8863204"/>
<keyword evidence="1" id="KW-0812">Transmembrane</keyword>
<dbReference type="InParanoid" id="D2UZ16"/>
<dbReference type="GO" id="GO:0005524">
    <property type="term" value="F:ATP binding"/>
    <property type="evidence" value="ECO:0007669"/>
    <property type="project" value="InterPro"/>
</dbReference>
<evidence type="ECO:0000313" key="3">
    <source>
        <dbReference type="EMBL" id="EFC49867.1"/>
    </source>
</evidence>
<dbReference type="SUPFAM" id="SSF52540">
    <property type="entry name" value="P-loop containing nucleoside triphosphate hydrolases"/>
    <property type="match status" value="1"/>
</dbReference>
<feature type="transmembrane region" description="Helical" evidence="1">
    <location>
        <begin position="20"/>
        <end position="43"/>
    </location>
</feature>
<keyword evidence="4" id="KW-1185">Reference proteome</keyword>
<name>D2UZ16_NAEGR</name>
<dbReference type="OrthoDB" id="10634891at2759"/>
<dbReference type="Pfam" id="PF07728">
    <property type="entry name" value="AAA_5"/>
    <property type="match status" value="1"/>
</dbReference>
<sequence length="382" mass="44046">MSTDINLHSFNKVFPNGRIFLCTMVNGFFTFAIAIAALCYYYLYSGGTTKVEIVRPVLDRISMLNSSFYTGKIQNEDFVIKNEFYDIFTNTLIQMKNCQLRMRGFYGESGIGKTTMLKESLKTLKPYPYFLISLTKTTTIQELAERMNIFVKGIARWSDIQITMNQYTGLLKQTEQICPIIVIDNANRNTEITENFVNMIREYTSREVGLLIVASDGYFDGLDTAGGRLWTSEFSEPSNDFGVKYLNKLNNITDEQIISRVLDITGTKPVYLEYVRHCINTGSDVNYRCLQKIIDGLVLHEIELLPVEIQIEIRKLAFQLLRKPISTNISLPYSMPEETQKKIYRSNILRKGRGNDDLPIVIFQNRIVKRYFENLVAKLNKE</sequence>
<organism evidence="4">
    <name type="scientific">Naegleria gruberi</name>
    <name type="common">Amoeba</name>
    <dbReference type="NCBI Taxonomy" id="5762"/>
    <lineage>
        <taxon>Eukaryota</taxon>
        <taxon>Discoba</taxon>
        <taxon>Heterolobosea</taxon>
        <taxon>Tetramitia</taxon>
        <taxon>Eutetramitia</taxon>
        <taxon>Vahlkampfiidae</taxon>
        <taxon>Naegleria</taxon>
    </lineage>
</organism>
<dbReference type="RefSeq" id="XP_002682611.1">
    <property type="nucleotide sequence ID" value="XM_002682565.1"/>
</dbReference>
<dbReference type="Proteomes" id="UP000006671">
    <property type="component" value="Unassembled WGS sequence"/>
</dbReference>
<dbReference type="AlphaFoldDB" id="D2UZ16"/>
<dbReference type="KEGG" id="ngr:NAEGRDRAFT_61778"/>
<reference evidence="3 4" key="1">
    <citation type="journal article" date="2010" name="Cell">
        <title>The genome of Naegleria gruberi illuminates early eukaryotic versatility.</title>
        <authorList>
            <person name="Fritz-Laylin L.K."/>
            <person name="Prochnik S.E."/>
            <person name="Ginger M.L."/>
            <person name="Dacks J.B."/>
            <person name="Carpenter M.L."/>
            <person name="Field M.C."/>
            <person name="Kuo A."/>
            <person name="Paredez A."/>
            <person name="Chapman J."/>
            <person name="Pham J."/>
            <person name="Shu S."/>
            <person name="Neupane R."/>
            <person name="Cipriano M."/>
            <person name="Mancuso J."/>
            <person name="Tu H."/>
            <person name="Salamov A."/>
            <person name="Lindquist E."/>
            <person name="Shapiro H."/>
            <person name="Lucas S."/>
            <person name="Grigoriev I.V."/>
            <person name="Cande W.Z."/>
            <person name="Fulton C."/>
            <person name="Rokhsar D.S."/>
            <person name="Dawson S.C."/>
        </authorList>
    </citation>
    <scope>NUCLEOTIDE SEQUENCE [LARGE SCALE GENOMIC DNA]</scope>
    <source>
        <strain evidence="3 4">NEG-M</strain>
    </source>
</reference>
<dbReference type="InterPro" id="IPR011704">
    <property type="entry name" value="ATPase_dyneun-rel_AAA"/>
</dbReference>
<dbReference type="InterPro" id="IPR027417">
    <property type="entry name" value="P-loop_NTPase"/>
</dbReference>
<proteinExistence type="predicted"/>
<evidence type="ECO:0000259" key="2">
    <source>
        <dbReference type="Pfam" id="PF07728"/>
    </source>
</evidence>
<evidence type="ECO:0000256" key="1">
    <source>
        <dbReference type="SAM" id="Phobius"/>
    </source>
</evidence>
<keyword evidence="1" id="KW-1133">Transmembrane helix</keyword>
<gene>
    <name evidence="3" type="ORF">NAEGRDRAFT_61778</name>
</gene>
<dbReference type="Gene3D" id="3.40.50.300">
    <property type="entry name" value="P-loop containing nucleotide triphosphate hydrolases"/>
    <property type="match status" value="1"/>
</dbReference>
<accession>D2UZ16</accession>